<protein>
    <submittedName>
        <fullName evidence="1">Uncharacterized protein</fullName>
    </submittedName>
</protein>
<accession>A0A6C0LZX5</accession>
<reference evidence="1" key="1">
    <citation type="journal article" date="2020" name="Nature">
        <title>Giant virus diversity and host interactions through global metagenomics.</title>
        <authorList>
            <person name="Schulz F."/>
            <person name="Roux S."/>
            <person name="Paez-Espino D."/>
            <person name="Jungbluth S."/>
            <person name="Walsh D.A."/>
            <person name="Denef V.J."/>
            <person name="McMahon K.D."/>
            <person name="Konstantinidis K.T."/>
            <person name="Eloe-Fadrosh E.A."/>
            <person name="Kyrpides N.C."/>
            <person name="Woyke T."/>
        </authorList>
    </citation>
    <scope>NUCLEOTIDE SEQUENCE</scope>
    <source>
        <strain evidence="1">GVMAG-S-1029409-49</strain>
    </source>
</reference>
<name>A0A6C0LZX5_9ZZZZ</name>
<organism evidence="1">
    <name type="scientific">viral metagenome</name>
    <dbReference type="NCBI Taxonomy" id="1070528"/>
    <lineage>
        <taxon>unclassified sequences</taxon>
        <taxon>metagenomes</taxon>
        <taxon>organismal metagenomes</taxon>
    </lineage>
</organism>
<evidence type="ECO:0000313" key="1">
    <source>
        <dbReference type="EMBL" id="QHU35585.1"/>
    </source>
</evidence>
<dbReference type="AlphaFoldDB" id="A0A6C0LZX5"/>
<dbReference type="EMBL" id="MN740609">
    <property type="protein sequence ID" value="QHU35585.1"/>
    <property type="molecule type" value="Genomic_DNA"/>
</dbReference>
<proteinExistence type="predicted"/>
<sequence>MVVVPDIRFEDLKTSTLTMMVYSNINIDLKRMYDYLPIYEVDVPLTKKKHYPDVRKIVAPYGSIISLRYIDDFRGVISKPDVIVKRDLRDKLYRKEQFTSNDMDTIRSYGRKELKKHRKNHTHDTAEHTDDDLYEIGVKYLTSVQHFRNQVTCIVTLANNKKVNIMVFNNSYKIVGCRSEKQAEECIMILWEAYIRNFPSMWTKLDTNPPRFVFEKVMINIGFKLGFHIVRSAFNEILNDTKYRNVVHISKFVSTGTTSVNTKFYPVHPADFAYYCLEYPKWEDTVQPTFIRLTANPYQGKSRPKKEKDTTVLSFYSSKIIMSGRYMKSLRDVFLFLMRVIRDNKDVVAERLVSTDVPFVM</sequence>